<dbReference type="InterPro" id="IPR033896">
    <property type="entry name" value="MEF2-like_N"/>
</dbReference>
<feature type="transmembrane region" description="Helical" evidence="6">
    <location>
        <begin position="185"/>
        <end position="202"/>
    </location>
</feature>
<evidence type="ECO:0000256" key="1">
    <source>
        <dbReference type="ARBA" id="ARBA00004123"/>
    </source>
</evidence>
<keyword evidence="5" id="KW-0539">Nucleus</keyword>
<evidence type="ECO:0000256" key="5">
    <source>
        <dbReference type="ARBA" id="ARBA00023242"/>
    </source>
</evidence>
<keyword evidence="6" id="KW-0812">Transmembrane</keyword>
<dbReference type="InterPro" id="IPR036879">
    <property type="entry name" value="TF_MADSbox_sf"/>
</dbReference>
<dbReference type="CDD" id="cd00265">
    <property type="entry name" value="MADS_MEF2_like"/>
    <property type="match status" value="1"/>
</dbReference>
<dbReference type="PROSITE" id="PS50066">
    <property type="entry name" value="MADS_BOX_2"/>
    <property type="match status" value="1"/>
</dbReference>
<dbReference type="PROSITE" id="PS51297">
    <property type="entry name" value="K_BOX"/>
    <property type="match status" value="1"/>
</dbReference>
<dbReference type="GO" id="GO:0005634">
    <property type="term" value="C:nucleus"/>
    <property type="evidence" value="ECO:0007669"/>
    <property type="project" value="UniProtKB-SubCell"/>
</dbReference>
<dbReference type="InterPro" id="IPR050142">
    <property type="entry name" value="MADS-box/MEF2_TF"/>
</dbReference>
<dbReference type="GO" id="GO:0003700">
    <property type="term" value="F:DNA-binding transcription factor activity"/>
    <property type="evidence" value="ECO:0007669"/>
    <property type="project" value="InterPro"/>
</dbReference>
<organism evidence="9">
    <name type="scientific">Osmanthus fragrans</name>
    <dbReference type="NCBI Taxonomy" id="93977"/>
    <lineage>
        <taxon>Eukaryota</taxon>
        <taxon>Viridiplantae</taxon>
        <taxon>Streptophyta</taxon>
        <taxon>Embryophyta</taxon>
        <taxon>Tracheophyta</taxon>
        <taxon>Spermatophyta</taxon>
        <taxon>Magnoliopsida</taxon>
        <taxon>eudicotyledons</taxon>
        <taxon>Gunneridae</taxon>
        <taxon>Pentapetalae</taxon>
        <taxon>asterids</taxon>
        <taxon>lamiids</taxon>
        <taxon>Lamiales</taxon>
        <taxon>Oleaceae</taxon>
        <taxon>Oleeae</taxon>
        <taxon>Osmanthus</taxon>
    </lineage>
</organism>
<keyword evidence="2" id="KW-0805">Transcription regulation</keyword>
<reference evidence="9" key="1">
    <citation type="submission" date="2018-07" db="EMBL/GenBank/DDBJ databases">
        <title>Effects of SVP of Osmanthus fragrans L. on the effects of different temperature treatments on flower bud differentiation.</title>
        <authorList>
            <person name="Zhu Y."/>
        </authorList>
    </citation>
    <scope>NUCLEOTIDE SEQUENCE</scope>
</reference>
<dbReference type="GO" id="GO:0046983">
    <property type="term" value="F:protein dimerization activity"/>
    <property type="evidence" value="ECO:0007669"/>
    <property type="project" value="InterPro"/>
</dbReference>
<evidence type="ECO:0000256" key="2">
    <source>
        <dbReference type="ARBA" id="ARBA00023015"/>
    </source>
</evidence>
<dbReference type="InterPro" id="IPR002100">
    <property type="entry name" value="TF_MADSbox"/>
</dbReference>
<comment type="subcellular location">
    <subcellularLocation>
        <location evidence="1">Nucleus</location>
    </subcellularLocation>
</comment>
<dbReference type="InterPro" id="IPR002487">
    <property type="entry name" value="TF_Kbox"/>
</dbReference>
<evidence type="ECO:0000256" key="6">
    <source>
        <dbReference type="SAM" id="Phobius"/>
    </source>
</evidence>
<evidence type="ECO:0000313" key="9">
    <source>
        <dbReference type="EMBL" id="QBN12700.1"/>
    </source>
</evidence>
<dbReference type="Pfam" id="PF01486">
    <property type="entry name" value="K-box"/>
    <property type="match status" value="1"/>
</dbReference>
<gene>
    <name evidence="9" type="primary">SVP7</name>
</gene>
<evidence type="ECO:0000256" key="3">
    <source>
        <dbReference type="ARBA" id="ARBA00023125"/>
    </source>
</evidence>
<dbReference type="SMART" id="SM00432">
    <property type="entry name" value="MADS"/>
    <property type="match status" value="1"/>
</dbReference>
<evidence type="ECO:0000259" key="8">
    <source>
        <dbReference type="PROSITE" id="PS51297"/>
    </source>
</evidence>
<dbReference type="SUPFAM" id="SSF55455">
    <property type="entry name" value="SRF-like"/>
    <property type="match status" value="1"/>
</dbReference>
<dbReference type="FunFam" id="3.40.1810.10:FF:000007">
    <property type="entry name" value="Transcription factor, MADS-box"/>
    <property type="match status" value="1"/>
</dbReference>
<protein>
    <submittedName>
        <fullName evidence="9">SVP7</fullName>
    </submittedName>
</protein>
<feature type="domain" description="K-box" evidence="8">
    <location>
        <begin position="86"/>
        <end position="176"/>
    </location>
</feature>
<keyword evidence="3" id="KW-0238">DNA-binding</keyword>
<keyword evidence="6" id="KW-1133">Transmembrane helix</keyword>
<keyword evidence="4" id="KW-0804">Transcription</keyword>
<dbReference type="PRINTS" id="PR00404">
    <property type="entry name" value="MADSDOMAIN"/>
</dbReference>
<dbReference type="GO" id="GO:0000977">
    <property type="term" value="F:RNA polymerase II transcription regulatory region sequence-specific DNA binding"/>
    <property type="evidence" value="ECO:0007669"/>
    <property type="project" value="InterPro"/>
</dbReference>
<proteinExistence type="evidence at transcript level"/>
<dbReference type="AlphaFoldDB" id="A0A482F0H2"/>
<dbReference type="Gene3D" id="3.40.1810.10">
    <property type="entry name" value="Transcription factor, MADS-box"/>
    <property type="match status" value="1"/>
</dbReference>
<dbReference type="Pfam" id="PF00319">
    <property type="entry name" value="SRF-TF"/>
    <property type="match status" value="1"/>
</dbReference>
<dbReference type="PANTHER" id="PTHR48019">
    <property type="entry name" value="SERUM RESPONSE FACTOR HOMOLOG"/>
    <property type="match status" value="1"/>
</dbReference>
<dbReference type="GO" id="GO:0045944">
    <property type="term" value="P:positive regulation of transcription by RNA polymerase II"/>
    <property type="evidence" value="ECO:0007669"/>
    <property type="project" value="InterPro"/>
</dbReference>
<accession>A0A482F0H2</accession>
<dbReference type="PROSITE" id="PS00350">
    <property type="entry name" value="MADS_BOX_1"/>
    <property type="match status" value="1"/>
</dbReference>
<sequence>MVRQKIQIKKIDDLTARQVTFSKRRRGVFKKAQELSTLCDAEIALIVFSATGKLFQYSSSSMMQLIERHREGQAENSNKLGQPSFQLLENNSYGILSKMLVDKTRELRQLKGEDLQGLGLNELIRLEKMVLGGLNHVAEAENDKFLKEISLLRKKESELMEENAKLKQQAEPLEMVLSKAIHPSASPIFLMALILLSGWAYLSTAEDETRRLQPRRIVVCFS</sequence>
<keyword evidence="6" id="KW-0472">Membrane</keyword>
<evidence type="ECO:0000259" key="7">
    <source>
        <dbReference type="PROSITE" id="PS50066"/>
    </source>
</evidence>
<feature type="domain" description="MADS-box" evidence="7">
    <location>
        <begin position="1"/>
        <end position="61"/>
    </location>
</feature>
<evidence type="ECO:0000256" key="4">
    <source>
        <dbReference type="ARBA" id="ARBA00023163"/>
    </source>
</evidence>
<dbReference type="EMBL" id="MH626519">
    <property type="protein sequence ID" value="QBN12700.1"/>
    <property type="molecule type" value="mRNA"/>
</dbReference>
<name>A0A482F0H2_9LAMI</name>